<dbReference type="InParanoid" id="A0A1B6Q9R5"/>
<organism evidence="1 2">
    <name type="scientific">Sorghum bicolor</name>
    <name type="common">Sorghum</name>
    <name type="synonym">Sorghum vulgare</name>
    <dbReference type="NCBI Taxonomy" id="4558"/>
    <lineage>
        <taxon>Eukaryota</taxon>
        <taxon>Viridiplantae</taxon>
        <taxon>Streptophyta</taxon>
        <taxon>Embryophyta</taxon>
        <taxon>Tracheophyta</taxon>
        <taxon>Spermatophyta</taxon>
        <taxon>Magnoliopsida</taxon>
        <taxon>Liliopsida</taxon>
        <taxon>Poales</taxon>
        <taxon>Poaceae</taxon>
        <taxon>PACMAD clade</taxon>
        <taxon>Panicoideae</taxon>
        <taxon>Andropogonodae</taxon>
        <taxon>Andropogoneae</taxon>
        <taxon>Sorghinae</taxon>
        <taxon>Sorghum</taxon>
    </lineage>
</organism>
<name>A0A1B6Q9R5_SORBI</name>
<dbReference type="Proteomes" id="UP000000768">
    <property type="component" value="Chromosome 2"/>
</dbReference>
<reference evidence="2" key="2">
    <citation type="journal article" date="2018" name="Plant J.">
        <title>The Sorghum bicolor reference genome: improved assembly, gene annotations, a transcriptome atlas, and signatures of genome organization.</title>
        <authorList>
            <person name="McCormick R.F."/>
            <person name="Truong S.K."/>
            <person name="Sreedasyam A."/>
            <person name="Jenkins J."/>
            <person name="Shu S."/>
            <person name="Sims D."/>
            <person name="Kennedy M."/>
            <person name="Amirebrahimi M."/>
            <person name="Weers B.D."/>
            <person name="McKinley B."/>
            <person name="Mattison A."/>
            <person name="Morishige D.T."/>
            <person name="Grimwood J."/>
            <person name="Schmutz J."/>
            <person name="Mullet J.E."/>
        </authorList>
    </citation>
    <scope>NUCLEOTIDE SEQUENCE [LARGE SCALE GENOMIC DNA]</scope>
    <source>
        <strain evidence="2">cv. BTx623</strain>
    </source>
</reference>
<evidence type="ECO:0000313" key="1">
    <source>
        <dbReference type="EMBL" id="KXG34678.1"/>
    </source>
</evidence>
<dbReference type="EMBL" id="CM000761">
    <property type="protein sequence ID" value="KXG34678.1"/>
    <property type="molecule type" value="Genomic_DNA"/>
</dbReference>
<protein>
    <submittedName>
        <fullName evidence="1">Uncharacterized protein</fullName>
    </submittedName>
</protein>
<dbReference type="Gramene" id="KXG34678">
    <property type="protein sequence ID" value="KXG34678"/>
    <property type="gene ID" value="SORBI_3002G074600"/>
</dbReference>
<accession>A0A1B6Q9R5</accession>
<gene>
    <name evidence="1" type="ORF">SORBI_3002G074600</name>
</gene>
<evidence type="ECO:0000313" key="2">
    <source>
        <dbReference type="Proteomes" id="UP000000768"/>
    </source>
</evidence>
<reference evidence="1 2" key="1">
    <citation type="journal article" date="2009" name="Nature">
        <title>The Sorghum bicolor genome and the diversification of grasses.</title>
        <authorList>
            <person name="Paterson A.H."/>
            <person name="Bowers J.E."/>
            <person name="Bruggmann R."/>
            <person name="Dubchak I."/>
            <person name="Grimwood J."/>
            <person name="Gundlach H."/>
            <person name="Haberer G."/>
            <person name="Hellsten U."/>
            <person name="Mitros T."/>
            <person name="Poliakov A."/>
            <person name="Schmutz J."/>
            <person name="Spannagl M."/>
            <person name="Tang H."/>
            <person name="Wang X."/>
            <person name="Wicker T."/>
            <person name="Bharti A.K."/>
            <person name="Chapman J."/>
            <person name="Feltus F.A."/>
            <person name="Gowik U."/>
            <person name="Grigoriev I.V."/>
            <person name="Lyons E."/>
            <person name="Maher C.A."/>
            <person name="Martis M."/>
            <person name="Narechania A."/>
            <person name="Otillar R.P."/>
            <person name="Penning B.W."/>
            <person name="Salamov A.A."/>
            <person name="Wang Y."/>
            <person name="Zhang L."/>
            <person name="Carpita N.C."/>
            <person name="Freeling M."/>
            <person name="Gingle A.R."/>
            <person name="Hash C.T."/>
            <person name="Keller B."/>
            <person name="Klein P."/>
            <person name="Kresovich S."/>
            <person name="McCann M.C."/>
            <person name="Ming R."/>
            <person name="Peterson D.G."/>
            <person name="Mehboob-ur-Rahman"/>
            <person name="Ware D."/>
            <person name="Westhoff P."/>
            <person name="Mayer K.F."/>
            <person name="Messing J."/>
            <person name="Rokhsar D.S."/>
        </authorList>
    </citation>
    <scope>NUCLEOTIDE SEQUENCE [LARGE SCALE GENOMIC DNA]</scope>
    <source>
        <strain evidence="2">cv. BTx623</strain>
    </source>
</reference>
<keyword evidence="2" id="KW-1185">Reference proteome</keyword>
<sequence>MASSARSGALVAGSGVFKVGSTRCFFGRVQRQQWRCDRPQATGQSPSEAKGSAGVFKGVWKSISWELPSPEWGAARHRCEHMHWRK</sequence>
<proteinExistence type="predicted"/>
<dbReference type="AlphaFoldDB" id="A0A1B6Q9R5"/>